<dbReference type="InterPro" id="IPR011992">
    <property type="entry name" value="EF-hand-dom_pair"/>
</dbReference>
<evidence type="ECO:0000256" key="1">
    <source>
        <dbReference type="ARBA" id="ARBA00009745"/>
    </source>
</evidence>
<dbReference type="SUPFAM" id="SSF46966">
    <property type="entry name" value="Spectrin repeat"/>
    <property type="match status" value="4"/>
</dbReference>
<dbReference type="GO" id="GO:0000159">
    <property type="term" value="C:protein phosphatase type 2A complex"/>
    <property type="evidence" value="ECO:0007669"/>
    <property type="project" value="InterPro"/>
</dbReference>
<dbReference type="InterPro" id="IPR001589">
    <property type="entry name" value="Actinin_actin-bd_CS"/>
</dbReference>
<organism evidence="12 13">
    <name type="scientific">Strigamia maritima</name>
    <name type="common">European centipede</name>
    <name type="synonym">Geophilus maritimus</name>
    <dbReference type="NCBI Taxonomy" id="126957"/>
    <lineage>
        <taxon>Eukaryota</taxon>
        <taxon>Metazoa</taxon>
        <taxon>Ecdysozoa</taxon>
        <taxon>Arthropoda</taxon>
        <taxon>Myriapoda</taxon>
        <taxon>Chilopoda</taxon>
        <taxon>Pleurostigmophora</taxon>
        <taxon>Geophilomorpha</taxon>
        <taxon>Linotaeniidae</taxon>
        <taxon>Strigamia</taxon>
    </lineage>
</organism>
<name>T1IPX7_STRMM</name>
<dbReference type="SUPFAM" id="SSF47576">
    <property type="entry name" value="Calponin-homology domain, CH-domain"/>
    <property type="match status" value="1"/>
</dbReference>
<dbReference type="FunFam" id="1.10.238.10:FF:000148">
    <property type="entry name" value="alpha-actinin, sarcomeric isoform X2"/>
    <property type="match status" value="1"/>
</dbReference>
<dbReference type="InterPro" id="IPR036872">
    <property type="entry name" value="CH_dom_sf"/>
</dbReference>
<dbReference type="GO" id="GO:0003779">
    <property type="term" value="F:actin binding"/>
    <property type="evidence" value="ECO:0007669"/>
    <property type="project" value="UniProtKB-KW"/>
</dbReference>
<dbReference type="InterPro" id="IPR002048">
    <property type="entry name" value="EF_hand_dom"/>
</dbReference>
<dbReference type="FunFam" id="1.10.418.10:FF:000001">
    <property type="entry name" value="Actinin alpha 1"/>
    <property type="match status" value="1"/>
</dbReference>
<evidence type="ECO:0000256" key="5">
    <source>
        <dbReference type="ARBA" id="ARBA00022837"/>
    </source>
</evidence>
<evidence type="ECO:0000313" key="13">
    <source>
        <dbReference type="Proteomes" id="UP000014500"/>
    </source>
</evidence>
<dbReference type="PROSITE" id="PS50222">
    <property type="entry name" value="EF_HAND_2"/>
    <property type="match status" value="2"/>
</dbReference>
<accession>T1IPX7</accession>
<evidence type="ECO:0000256" key="8">
    <source>
        <dbReference type="SAM" id="Coils"/>
    </source>
</evidence>
<dbReference type="SUPFAM" id="SSF47473">
    <property type="entry name" value="EF-hand"/>
    <property type="match status" value="1"/>
</dbReference>
<dbReference type="GO" id="GO:0019888">
    <property type="term" value="F:protein phosphatase regulator activity"/>
    <property type="evidence" value="ECO:0007669"/>
    <property type="project" value="InterPro"/>
</dbReference>
<dbReference type="InterPro" id="IPR001715">
    <property type="entry name" value="CH_dom"/>
</dbReference>
<dbReference type="PANTHER" id="PTHR11915">
    <property type="entry name" value="SPECTRIN/FILAMIN RELATED CYTOSKELETAL PROTEIN"/>
    <property type="match status" value="1"/>
</dbReference>
<dbReference type="Proteomes" id="UP000014500">
    <property type="component" value="Unassembled WGS sequence"/>
</dbReference>
<dbReference type="Pfam" id="PF08726">
    <property type="entry name" value="EFhand_Ca_insen"/>
    <property type="match status" value="1"/>
</dbReference>
<dbReference type="GO" id="GO:0044877">
    <property type="term" value="F:protein-containing complex binding"/>
    <property type="evidence" value="ECO:0007669"/>
    <property type="project" value="UniProtKB-ARBA"/>
</dbReference>
<dbReference type="FunFam" id="1.20.58.60:FF:000004">
    <property type="entry name" value="Actinin alpha 1"/>
    <property type="match status" value="1"/>
</dbReference>
<dbReference type="SUPFAM" id="SSF48371">
    <property type="entry name" value="ARM repeat"/>
    <property type="match status" value="1"/>
</dbReference>
<comment type="function">
    <text evidence="7">F-actin cross-linking protein which is thought to anchor actin to a variety of intracellular structures. This is a bundling protein.</text>
</comment>
<dbReference type="eggNOG" id="KOG2085">
    <property type="taxonomic scope" value="Eukaryota"/>
</dbReference>
<evidence type="ECO:0000256" key="3">
    <source>
        <dbReference type="ARBA" id="ARBA00022723"/>
    </source>
</evidence>
<dbReference type="FunFam" id="1.20.58.60:FF:000003">
    <property type="entry name" value="Actinin, alpha 1"/>
    <property type="match status" value="1"/>
</dbReference>
<dbReference type="InterPro" id="IPR011989">
    <property type="entry name" value="ARM-like"/>
</dbReference>
<evidence type="ECO:0000256" key="9">
    <source>
        <dbReference type="SAM" id="MobiDB-lite"/>
    </source>
</evidence>
<comment type="similarity">
    <text evidence="1">Belongs to the phosphatase 2A regulatory subunit B56 family.</text>
</comment>
<keyword evidence="6" id="KW-0009">Actin-binding</keyword>
<keyword evidence="4" id="KW-0677">Repeat</keyword>
<dbReference type="PhylomeDB" id="T1IPX7"/>
<dbReference type="CDD" id="cd00176">
    <property type="entry name" value="SPEC"/>
    <property type="match status" value="2"/>
</dbReference>
<dbReference type="SMART" id="SM01184">
    <property type="entry name" value="efhand_Ca_insen"/>
    <property type="match status" value="1"/>
</dbReference>
<evidence type="ECO:0000256" key="7">
    <source>
        <dbReference type="ARBA" id="ARBA00037076"/>
    </source>
</evidence>
<feature type="compositionally biased region" description="Polar residues" evidence="9">
    <location>
        <begin position="1009"/>
        <end position="1019"/>
    </location>
</feature>
<sequence>MIMVKNEYKMLRTFTAWCNSHLRKAGTQIDNIEEDFRNGLKLMLLLEVISGETLPKPDRGKMRFHKIANVNKALDFIASKGVKLVSIGAEEIVDGNVKMTLGMIWTIILRFAIQDISVEEMTAKEGLLLWCQRKTAPYKNVNVQNFHLSFKDGLAFCALIHRHRPDLIDYSRLSKDNPLENLNTAFDVAEKYLDIPRMLDPEDLINTPKPDERAIMTYVSCYYHAFQGAHQQFNFVSERENKELFNLIKNVISGNQKATICIFCMLLIPDMCNTAMPDERAVMTYVSSYYHAFAGAQKAETAANRICKVLKVNQENERLMEEYERLASDVGTLTERHFCKILLEWIRRTTPWLENRTVDNSLSAVQKKLEEFRTYRRKHKPPRVEQKAKLETNFNTLQTKLRLSNRPAYLPTEGKMVSDIANAWKGLELAEKGFEEWLLSEMMRLERLDHLAQKFKHKADIHEEWTMGKEEMLQSQDFRKCRLNELKALKKKHEAFESDLAAHQDRVEQIAAIAQELNALEYHDSASVNARCQRICDQWDRLGTLTQKRRTALDEAERLLERIDQLHLEFAKRAAPFNNWLDGAREDLVDMFIVHTMEEIQVGYPQDGLIDAHEQFKQTLGEADKEYKSIVLLVQEVQSTSQKYNIPGALENPYTSLTVNDINSKWAEVKQLVPKRDQVLQTELMRQQNNEHLRSQFAEKANVVGPWIERQMDAVTTIGMGIVGALEDQLSKLKTFHQAVVTYRPHMDELEKYHQEVQEAMIFENRYTQYTMETLRVGWEHLLTSINRNINEVENQILTRDSKGITQDQLNEFRASFNHFDRNRTTRLAPEEFKSCLVSIGYSISKDRQGDSDFQRIMHLVDPNNTGFVHFDAFLDFMTRESTDTDTAEQVIESFRILAGDKSFITAEELRRELPPDQAEYCIQRMAPWKGPNAVPGALDYMSFSTALYETKLWCEVLLTAENFSLNWGFMNPPTKTSNSVGKNGSEKENSENSEEVNKTGNNVTTNKPQNAPPQTQLTKIKYGGPPYVKKDKRQNSSRFNVSKNRELQKLPLLKDAIPAEREELFTQKIRQCCVLFDFVTDPLSDLKWKEVKRAAIHEMVEYVTTQRGVITEAIYPEAVHMFAVNLFRILPPSSNSNGAEFDPEEDEPTLEAAWPHLQFIYEFFLRFLESSDFQPNIAKRYIDQKFVLQLLELFDSEDPRERDFLKTTLHRIYGKLLGLRAYIRKQINNIFYRFIYETDHHNGVAELLEILGSIINGFALPLKDEHKVFLLKVLLPLHKVKTLSVYHPQLAYCVVQFLEKDPSLTEPVILALLKFWPKVHSPKEVLLHKIVYLVMFLNELEEILDVIEPAEFTKVMVAERALYYWNNEYIMSLISDNASIILPIMFPALYKNSKSHWNKRTIHGLIYNALKLFMEMNQKLFDECTQLYKQERQSEKQKLKDREEAWDKIKILAHQYPTVPPYKDLATVLSSNINNIIPLTPTNNIFDANTLDDDVTIEKIEIEAKELYSKQAFMSLEKCYAKVVEEYAKKSKFKDKPLLRRKSELPHDPYTLRAINDHKRAEEFLTPSPETS</sequence>
<dbReference type="FunFam" id="1.20.58.60:FF:000005">
    <property type="entry name" value="Actinin alpha 1"/>
    <property type="match status" value="1"/>
</dbReference>
<dbReference type="FunFam" id="1.10.418.10:FF:000088">
    <property type="entry name" value="Alpha-actinin, sarcomeric"/>
    <property type="match status" value="1"/>
</dbReference>
<dbReference type="STRING" id="126957.T1IPX7"/>
<dbReference type="InterPro" id="IPR014837">
    <property type="entry name" value="EF-hand_Ca_insen"/>
</dbReference>
<evidence type="ECO:0000256" key="2">
    <source>
        <dbReference type="ARBA" id="ARBA00010255"/>
    </source>
</evidence>
<dbReference type="Pfam" id="PF00435">
    <property type="entry name" value="Spectrin"/>
    <property type="match status" value="4"/>
</dbReference>
<dbReference type="Gene3D" id="1.20.58.60">
    <property type="match status" value="4"/>
</dbReference>
<dbReference type="SMART" id="SM00150">
    <property type="entry name" value="SPEC"/>
    <property type="match status" value="3"/>
</dbReference>
<dbReference type="FunFam" id="1.10.238.10:FF:000004">
    <property type="entry name" value="Actinin alpha 1"/>
    <property type="match status" value="1"/>
</dbReference>
<dbReference type="PROSITE" id="PS00020">
    <property type="entry name" value="ACTININ_2"/>
    <property type="match status" value="1"/>
</dbReference>
<keyword evidence="5" id="KW-0106">Calcium</keyword>
<protein>
    <recommendedName>
        <fullName evidence="14">Calponin-homology (CH) domain-containing protein</fullName>
    </recommendedName>
</protein>
<dbReference type="PROSITE" id="PS50021">
    <property type="entry name" value="CH"/>
    <property type="match status" value="2"/>
</dbReference>
<dbReference type="Gene3D" id="1.10.238.10">
    <property type="entry name" value="EF-hand"/>
    <property type="match status" value="2"/>
</dbReference>
<keyword evidence="8" id="KW-0175">Coiled coil</keyword>
<dbReference type="SMART" id="SM00054">
    <property type="entry name" value="EFh"/>
    <property type="match status" value="2"/>
</dbReference>
<evidence type="ECO:0000313" key="12">
    <source>
        <dbReference type="EnsemblMetazoa" id="SMAR003083-PA"/>
    </source>
</evidence>
<feature type="domain" description="EF-hand" evidence="11">
    <location>
        <begin position="849"/>
        <end position="884"/>
    </location>
</feature>
<reference evidence="13" key="1">
    <citation type="submission" date="2011-05" db="EMBL/GenBank/DDBJ databases">
        <authorList>
            <person name="Richards S.R."/>
            <person name="Qu J."/>
            <person name="Jiang H."/>
            <person name="Jhangiani S.N."/>
            <person name="Agravi P."/>
            <person name="Goodspeed R."/>
            <person name="Gross S."/>
            <person name="Mandapat C."/>
            <person name="Jackson L."/>
            <person name="Mathew T."/>
            <person name="Pu L."/>
            <person name="Thornton R."/>
            <person name="Saada N."/>
            <person name="Wilczek-Boney K.B."/>
            <person name="Lee S."/>
            <person name="Kovar C."/>
            <person name="Wu Y."/>
            <person name="Scherer S.E."/>
            <person name="Worley K.C."/>
            <person name="Muzny D.M."/>
            <person name="Gibbs R."/>
        </authorList>
    </citation>
    <scope>NUCLEOTIDE SEQUENCE</scope>
    <source>
        <strain evidence="13">Brora</strain>
    </source>
</reference>
<dbReference type="GO" id="GO:0007165">
    <property type="term" value="P:signal transduction"/>
    <property type="evidence" value="ECO:0007669"/>
    <property type="project" value="InterPro"/>
</dbReference>
<keyword evidence="3" id="KW-0479">Metal-binding</keyword>
<feature type="domain" description="Calponin-homology (CH)" evidence="10">
    <location>
        <begin position="8"/>
        <end position="112"/>
    </location>
</feature>
<dbReference type="SMART" id="SM00033">
    <property type="entry name" value="CH"/>
    <property type="match status" value="2"/>
</dbReference>
<dbReference type="CDD" id="cd00051">
    <property type="entry name" value="EFh"/>
    <property type="match status" value="1"/>
</dbReference>
<dbReference type="CDD" id="cd21214">
    <property type="entry name" value="CH_ACTN_rpt1"/>
    <property type="match status" value="1"/>
</dbReference>
<dbReference type="InterPro" id="IPR002017">
    <property type="entry name" value="Spectrin_repeat"/>
</dbReference>
<feature type="coiled-coil region" evidence="8">
    <location>
        <begin position="309"/>
        <end position="336"/>
    </location>
</feature>
<dbReference type="EMBL" id="JH431265">
    <property type="status" value="NOT_ANNOTATED_CDS"/>
    <property type="molecule type" value="Genomic_DNA"/>
</dbReference>
<evidence type="ECO:0000256" key="4">
    <source>
        <dbReference type="ARBA" id="ARBA00022737"/>
    </source>
</evidence>
<feature type="region of interest" description="Disordered" evidence="9">
    <location>
        <begin position="975"/>
        <end position="1026"/>
    </location>
</feature>
<dbReference type="InterPro" id="IPR018159">
    <property type="entry name" value="Spectrin/alpha-actinin"/>
</dbReference>
<evidence type="ECO:0000259" key="10">
    <source>
        <dbReference type="PROSITE" id="PS50021"/>
    </source>
</evidence>
<dbReference type="CDD" id="cd21216">
    <property type="entry name" value="CH_ACTN_rpt2"/>
    <property type="match status" value="1"/>
</dbReference>
<dbReference type="InterPro" id="IPR016024">
    <property type="entry name" value="ARM-type_fold"/>
</dbReference>
<evidence type="ECO:0008006" key="14">
    <source>
        <dbReference type="Google" id="ProtNLM"/>
    </source>
</evidence>
<dbReference type="Pfam" id="PF01603">
    <property type="entry name" value="B56"/>
    <property type="match status" value="1"/>
</dbReference>
<feature type="compositionally biased region" description="Low complexity" evidence="9">
    <location>
        <begin position="999"/>
        <end position="1008"/>
    </location>
</feature>
<dbReference type="HOGENOM" id="CLU_245425_0_0_1"/>
<evidence type="ECO:0000259" key="11">
    <source>
        <dbReference type="PROSITE" id="PS50222"/>
    </source>
</evidence>
<feature type="domain" description="Calponin-homology (CH)" evidence="10">
    <location>
        <begin position="121"/>
        <end position="227"/>
    </location>
</feature>
<dbReference type="Gene3D" id="1.25.10.10">
    <property type="entry name" value="Leucine-rich Repeat Variant"/>
    <property type="match status" value="1"/>
</dbReference>
<dbReference type="FunFam" id="1.25.10.10:FF:000010">
    <property type="entry name" value="Serine/threonine-protein phosphatase 2A 56 kDa regulatory subunit"/>
    <property type="match status" value="1"/>
</dbReference>
<dbReference type="InterPro" id="IPR002554">
    <property type="entry name" value="PP2A_B56"/>
</dbReference>
<dbReference type="Pfam" id="PF00307">
    <property type="entry name" value="CH"/>
    <property type="match status" value="2"/>
</dbReference>
<comment type="similarity">
    <text evidence="2">Belongs to the alpha-actinin family.</text>
</comment>
<feature type="coiled-coil region" evidence="8">
    <location>
        <begin position="542"/>
        <end position="569"/>
    </location>
</feature>
<dbReference type="EnsemblMetazoa" id="SMAR003083-RA">
    <property type="protein sequence ID" value="SMAR003083-PA"/>
    <property type="gene ID" value="SMAR003083"/>
</dbReference>
<dbReference type="eggNOG" id="KOG0035">
    <property type="taxonomic scope" value="Eukaryota"/>
</dbReference>
<evidence type="ECO:0000256" key="6">
    <source>
        <dbReference type="ARBA" id="ARBA00023203"/>
    </source>
</evidence>
<proteinExistence type="inferred from homology"/>
<dbReference type="GO" id="GO:0005509">
    <property type="term" value="F:calcium ion binding"/>
    <property type="evidence" value="ECO:0007669"/>
    <property type="project" value="InterPro"/>
</dbReference>
<dbReference type="Gene3D" id="1.10.418.10">
    <property type="entry name" value="Calponin-like domain"/>
    <property type="match status" value="3"/>
</dbReference>
<keyword evidence="13" id="KW-1185">Reference proteome</keyword>
<reference evidence="12" key="2">
    <citation type="submission" date="2015-02" db="UniProtKB">
        <authorList>
            <consortium name="EnsemblMetazoa"/>
        </authorList>
    </citation>
    <scope>IDENTIFICATION</scope>
</reference>
<feature type="domain" description="EF-hand" evidence="11">
    <location>
        <begin position="808"/>
        <end position="843"/>
    </location>
</feature>